<dbReference type="SMART" id="SM00487">
    <property type="entry name" value="DEXDc"/>
    <property type="match status" value="1"/>
</dbReference>
<dbReference type="Pfam" id="PF00270">
    <property type="entry name" value="DEAD"/>
    <property type="match status" value="1"/>
</dbReference>
<dbReference type="PROSITE" id="PS51194">
    <property type="entry name" value="HELICASE_CTER"/>
    <property type="match status" value="1"/>
</dbReference>
<accession>A0A8J5XHQ6</accession>
<reference evidence="11" key="1">
    <citation type="submission" date="2021-05" db="EMBL/GenBank/DDBJ databases">
        <title>The genome of the haptophyte Pavlova lutheri (Diacronema luteri, Pavlovales) - a model for lipid biosynthesis in eukaryotic algae.</title>
        <authorList>
            <person name="Hulatt C.J."/>
            <person name="Posewitz M.C."/>
        </authorList>
    </citation>
    <scope>NUCLEOTIDE SEQUENCE</scope>
    <source>
        <strain evidence="11">NIVA-4/92</strain>
    </source>
</reference>
<dbReference type="EC" id="5.6.2.4" evidence="7"/>
<evidence type="ECO:0000313" key="12">
    <source>
        <dbReference type="Proteomes" id="UP000751190"/>
    </source>
</evidence>
<dbReference type="AlphaFoldDB" id="A0A8J5XHQ6"/>
<keyword evidence="4" id="KW-0347">Helicase</keyword>
<dbReference type="Pfam" id="PF00271">
    <property type="entry name" value="Helicase_C"/>
    <property type="match status" value="1"/>
</dbReference>
<dbReference type="EMBL" id="JAGTXO010000027">
    <property type="protein sequence ID" value="KAG8461237.1"/>
    <property type="molecule type" value="Genomic_DNA"/>
</dbReference>
<evidence type="ECO:0000256" key="1">
    <source>
        <dbReference type="ARBA" id="ARBA00005446"/>
    </source>
</evidence>
<dbReference type="InterPro" id="IPR032284">
    <property type="entry name" value="RecQ_Zn-bd"/>
</dbReference>
<dbReference type="GO" id="GO:0016787">
    <property type="term" value="F:hydrolase activity"/>
    <property type="evidence" value="ECO:0007669"/>
    <property type="project" value="UniProtKB-KW"/>
</dbReference>
<dbReference type="CDD" id="cd17920">
    <property type="entry name" value="DEXHc_RecQ"/>
    <property type="match status" value="1"/>
</dbReference>
<proteinExistence type="inferred from homology"/>
<sequence length="1014" mass="107715">MEAFDDDELDAALCEFDVDGFVEQSSAPPSAPPVPPPPGARAQADTGAPSPPLPAPDRAAPLALSMPPALRAPPAGWGGARAPPASPPHAALGAPAAPVSEQHRSALESTLRACFGFGAFRDKQLEVIAAVTFARRDAACFWATGAGKSLVYQLPALHTGKTAIVVSPLISLMSDQVRKLNATVGAARGRDLAAFLGSAQSDPSVEQRACAGEYAVVYVTPEKLAVGGLLDRLAQLHARSGLCLVAIDEAHCVSEWGHSFRDDYRRLGSIRDALPDVPIVALTATATARVRRDVLHSLRLRTPLESITSADRPNLVVKMMRRPAFADAIAKLCELAGEHASGATTDCGSMIIYSGTTKGADEVATALRSQLEAKRTAGAPPAPAIVVYHGKMGAEERERSHGAFLTGAAQIVVATTAFGMGIDKADIRCVVNWDAPKTVEEYWQMIGRAGRDGLRAAALLLWTHADFSRYSSDFYTNGVSKDAVEAVSASTARLRAIAEDELGCRRAALLAHFGEATPPFGKRCGTCDNCEQRKQRRAASNGGGDGGGARGAAVDDDDDLVELFDATAEATLLCAAIVAAQSSGRRGQPWTAIQKGGLHGTPPSPVVLRARAALPRGAGTDARLKELAPCLVTAGMLSRETVKGKYGAFDVYDLTAAGSALARAGAAGGKRVMIAKPRFVIELEMAAMQKRRELVSELRQYGVDPDTIPTDQLDGAAGPALDAQLQWSRRLVNFRERGMHDRAARLEAGLALVLEWRARTAIELGIPPASVLADWLAKSIAYSMPTSTPALLELGVRVRGVEKLAALLRDEEAKHASSASARALDGAAGAADSQSQWRTKRGLPWRTFCLPTGMFKPERPWPGLQAKKGTVWQSYYGAYARGSSIDAIATRGEFTKGKPVQKGTVVAHLLTALLHAQPVDLRAVVEASGGAARCLPTKDEWDGLDEAAAVLRVDVLAQEDVPTKELIAKVLNFPSVDSMPAYTEPGYERVSQMFEKIRWWAVLTRAGVPHEWTS</sequence>
<dbReference type="Proteomes" id="UP000751190">
    <property type="component" value="Unassembled WGS sequence"/>
</dbReference>
<dbReference type="GO" id="GO:0005634">
    <property type="term" value="C:nucleus"/>
    <property type="evidence" value="ECO:0007669"/>
    <property type="project" value="TreeGrafter"/>
</dbReference>
<protein>
    <recommendedName>
        <fullName evidence="7">DNA 3'-5' helicase</fullName>
        <ecNumber evidence="7">5.6.2.4</ecNumber>
    </recommendedName>
</protein>
<dbReference type="NCBIfam" id="TIGR00614">
    <property type="entry name" value="recQ_fam"/>
    <property type="match status" value="1"/>
</dbReference>
<dbReference type="OMA" id="NGAHARY"/>
<evidence type="ECO:0000259" key="10">
    <source>
        <dbReference type="PROSITE" id="PS51194"/>
    </source>
</evidence>
<evidence type="ECO:0000256" key="6">
    <source>
        <dbReference type="ARBA" id="ARBA00034617"/>
    </source>
</evidence>
<dbReference type="InterPro" id="IPR001650">
    <property type="entry name" value="Helicase_C-like"/>
</dbReference>
<feature type="domain" description="Helicase ATP-binding" evidence="9">
    <location>
        <begin position="129"/>
        <end position="304"/>
    </location>
</feature>
<dbReference type="SUPFAM" id="SSF47819">
    <property type="entry name" value="HRDC-like"/>
    <property type="match status" value="1"/>
</dbReference>
<dbReference type="PANTHER" id="PTHR13710:SF120">
    <property type="entry name" value="BIFUNCTIONAL 3'-5' EXONUCLEASE_ATP-DEPENDENT HELICASE WRN"/>
    <property type="match status" value="1"/>
</dbReference>
<feature type="region of interest" description="Disordered" evidence="8">
    <location>
        <begin position="73"/>
        <end position="98"/>
    </location>
</feature>
<evidence type="ECO:0000256" key="7">
    <source>
        <dbReference type="ARBA" id="ARBA00034808"/>
    </source>
</evidence>
<dbReference type="GO" id="GO:0005737">
    <property type="term" value="C:cytoplasm"/>
    <property type="evidence" value="ECO:0007669"/>
    <property type="project" value="TreeGrafter"/>
</dbReference>
<keyword evidence="2" id="KW-0547">Nucleotide-binding</keyword>
<gene>
    <name evidence="11" type="ORF">KFE25_002426</name>
</gene>
<comment type="similarity">
    <text evidence="1">Belongs to the helicase family. RecQ subfamily.</text>
</comment>
<dbReference type="GO" id="GO:0000724">
    <property type="term" value="P:double-strand break repair via homologous recombination"/>
    <property type="evidence" value="ECO:0007669"/>
    <property type="project" value="TreeGrafter"/>
</dbReference>
<dbReference type="GO" id="GO:0005524">
    <property type="term" value="F:ATP binding"/>
    <property type="evidence" value="ECO:0007669"/>
    <property type="project" value="UniProtKB-KW"/>
</dbReference>
<feature type="region of interest" description="Disordered" evidence="8">
    <location>
        <begin position="1"/>
        <end position="61"/>
    </location>
</feature>
<dbReference type="GO" id="GO:0043138">
    <property type="term" value="F:3'-5' DNA helicase activity"/>
    <property type="evidence" value="ECO:0007669"/>
    <property type="project" value="UniProtKB-EC"/>
</dbReference>
<dbReference type="PANTHER" id="PTHR13710">
    <property type="entry name" value="DNA HELICASE RECQ FAMILY MEMBER"/>
    <property type="match status" value="1"/>
</dbReference>
<dbReference type="InterPro" id="IPR027417">
    <property type="entry name" value="P-loop_NTPase"/>
</dbReference>
<dbReference type="GO" id="GO:0009378">
    <property type="term" value="F:four-way junction helicase activity"/>
    <property type="evidence" value="ECO:0007669"/>
    <property type="project" value="TreeGrafter"/>
</dbReference>
<dbReference type="PROSITE" id="PS51192">
    <property type="entry name" value="HELICASE_ATP_BIND_1"/>
    <property type="match status" value="1"/>
</dbReference>
<dbReference type="OrthoDB" id="10261556at2759"/>
<dbReference type="Gene3D" id="3.40.50.300">
    <property type="entry name" value="P-loop containing nucleotide triphosphate hydrolases"/>
    <property type="match status" value="2"/>
</dbReference>
<evidence type="ECO:0000256" key="3">
    <source>
        <dbReference type="ARBA" id="ARBA00022801"/>
    </source>
</evidence>
<feature type="compositionally biased region" description="Pro residues" evidence="8">
    <location>
        <begin position="29"/>
        <end position="39"/>
    </location>
</feature>
<evidence type="ECO:0000313" key="11">
    <source>
        <dbReference type="EMBL" id="KAG8461237.1"/>
    </source>
</evidence>
<organism evidence="11 12">
    <name type="scientific">Diacronema lutheri</name>
    <name type="common">Unicellular marine alga</name>
    <name type="synonym">Monochrysis lutheri</name>
    <dbReference type="NCBI Taxonomy" id="2081491"/>
    <lineage>
        <taxon>Eukaryota</taxon>
        <taxon>Haptista</taxon>
        <taxon>Haptophyta</taxon>
        <taxon>Pavlovophyceae</taxon>
        <taxon>Pavlovales</taxon>
        <taxon>Pavlovaceae</taxon>
        <taxon>Diacronema</taxon>
    </lineage>
</organism>
<dbReference type="SMART" id="SM00490">
    <property type="entry name" value="HELICc"/>
    <property type="match status" value="1"/>
</dbReference>
<dbReference type="SUPFAM" id="SSF52540">
    <property type="entry name" value="P-loop containing nucleoside triphosphate hydrolases"/>
    <property type="match status" value="1"/>
</dbReference>
<evidence type="ECO:0000256" key="4">
    <source>
        <dbReference type="ARBA" id="ARBA00022806"/>
    </source>
</evidence>
<dbReference type="InterPro" id="IPR011545">
    <property type="entry name" value="DEAD/DEAH_box_helicase_dom"/>
</dbReference>
<dbReference type="InterPro" id="IPR014001">
    <property type="entry name" value="Helicase_ATP-bd"/>
</dbReference>
<keyword evidence="3" id="KW-0378">Hydrolase</keyword>
<dbReference type="InterPro" id="IPR004589">
    <property type="entry name" value="DNA_helicase_ATP-dep_RecQ"/>
</dbReference>
<evidence type="ECO:0000256" key="2">
    <source>
        <dbReference type="ARBA" id="ARBA00022741"/>
    </source>
</evidence>
<evidence type="ECO:0000256" key="8">
    <source>
        <dbReference type="SAM" id="MobiDB-lite"/>
    </source>
</evidence>
<comment type="caution">
    <text evidence="11">The sequence shown here is derived from an EMBL/GenBank/DDBJ whole genome shotgun (WGS) entry which is preliminary data.</text>
</comment>
<feature type="compositionally biased region" description="Acidic residues" evidence="8">
    <location>
        <begin position="1"/>
        <end position="20"/>
    </location>
</feature>
<dbReference type="Pfam" id="PF16124">
    <property type="entry name" value="RecQ_Zn_bind"/>
    <property type="match status" value="1"/>
</dbReference>
<keyword evidence="5" id="KW-0067">ATP-binding</keyword>
<feature type="domain" description="Helicase C-terminal" evidence="10">
    <location>
        <begin position="327"/>
        <end position="495"/>
    </location>
</feature>
<evidence type="ECO:0000256" key="5">
    <source>
        <dbReference type="ARBA" id="ARBA00022840"/>
    </source>
</evidence>
<dbReference type="InterPro" id="IPR010997">
    <property type="entry name" value="HRDC-like_sf"/>
</dbReference>
<dbReference type="GO" id="GO:0005694">
    <property type="term" value="C:chromosome"/>
    <property type="evidence" value="ECO:0007669"/>
    <property type="project" value="TreeGrafter"/>
</dbReference>
<name>A0A8J5XHQ6_DIALT</name>
<evidence type="ECO:0000259" key="9">
    <source>
        <dbReference type="PROSITE" id="PS51192"/>
    </source>
</evidence>
<comment type="catalytic activity">
    <reaction evidence="6">
        <text>Couples ATP hydrolysis with the unwinding of duplex DNA by translocating in the 3'-5' direction.</text>
        <dbReference type="EC" id="5.6.2.4"/>
    </reaction>
</comment>
<dbReference type="GO" id="GO:0003676">
    <property type="term" value="F:nucleic acid binding"/>
    <property type="evidence" value="ECO:0007669"/>
    <property type="project" value="InterPro"/>
</dbReference>
<keyword evidence="12" id="KW-1185">Reference proteome</keyword>